<reference evidence="1" key="1">
    <citation type="submission" date="2021-06" db="EMBL/GenBank/DDBJ databases">
        <title>Comparative genomics, transcriptomics and evolutionary studies reveal genomic signatures of adaptation to plant cell wall in hemibiotrophic fungi.</title>
        <authorList>
            <consortium name="DOE Joint Genome Institute"/>
            <person name="Baroncelli R."/>
            <person name="Diaz J.F."/>
            <person name="Benocci T."/>
            <person name="Peng M."/>
            <person name="Battaglia E."/>
            <person name="Haridas S."/>
            <person name="Andreopoulos W."/>
            <person name="Labutti K."/>
            <person name="Pangilinan J."/>
            <person name="Floch G.L."/>
            <person name="Makela M.R."/>
            <person name="Henrissat B."/>
            <person name="Grigoriev I.V."/>
            <person name="Crouch J.A."/>
            <person name="De Vries R.P."/>
            <person name="Sukno S.A."/>
            <person name="Thon M.R."/>
        </authorList>
    </citation>
    <scope>NUCLEOTIDE SEQUENCE</scope>
    <source>
        <strain evidence="1">CBS 102054</strain>
    </source>
</reference>
<gene>
    <name evidence="1" type="ORF">BDP81DRAFT_422130</name>
</gene>
<dbReference type="Proteomes" id="UP001243989">
    <property type="component" value="Unassembled WGS sequence"/>
</dbReference>
<dbReference type="GeneID" id="85474827"/>
<accession>A0AAI9ZZU9</accession>
<sequence length="84" mass="9791">MFQWRRYSLLAMDPSRFHCPRCLDNICHHTHDMEFVNHLSNITSVTHVECNCGFALLSKNCPICDGHYHRPCVRLYCVKGRALA</sequence>
<name>A0AAI9ZZU9_9PEZI</name>
<evidence type="ECO:0000313" key="2">
    <source>
        <dbReference type="Proteomes" id="UP001243989"/>
    </source>
</evidence>
<dbReference type="RefSeq" id="XP_060448555.1">
    <property type="nucleotide sequence ID" value="XM_060589965.1"/>
</dbReference>
<organism evidence="1 2">
    <name type="scientific">Colletotrichum phormii</name>
    <dbReference type="NCBI Taxonomy" id="359342"/>
    <lineage>
        <taxon>Eukaryota</taxon>
        <taxon>Fungi</taxon>
        <taxon>Dikarya</taxon>
        <taxon>Ascomycota</taxon>
        <taxon>Pezizomycotina</taxon>
        <taxon>Sordariomycetes</taxon>
        <taxon>Hypocreomycetidae</taxon>
        <taxon>Glomerellales</taxon>
        <taxon>Glomerellaceae</taxon>
        <taxon>Colletotrichum</taxon>
        <taxon>Colletotrichum acutatum species complex</taxon>
    </lineage>
</organism>
<protein>
    <submittedName>
        <fullName evidence="1">Uncharacterized protein</fullName>
    </submittedName>
</protein>
<comment type="caution">
    <text evidence="1">The sequence shown here is derived from an EMBL/GenBank/DDBJ whole genome shotgun (WGS) entry which is preliminary data.</text>
</comment>
<keyword evidence="2" id="KW-1185">Reference proteome</keyword>
<dbReference type="AlphaFoldDB" id="A0AAI9ZZU9"/>
<evidence type="ECO:0000313" key="1">
    <source>
        <dbReference type="EMBL" id="KAK1639948.1"/>
    </source>
</evidence>
<dbReference type="EMBL" id="JAHMHQ010000005">
    <property type="protein sequence ID" value="KAK1639948.1"/>
    <property type="molecule type" value="Genomic_DNA"/>
</dbReference>
<proteinExistence type="predicted"/>